<feature type="compositionally biased region" description="Basic and acidic residues" evidence="10">
    <location>
        <begin position="541"/>
        <end position="550"/>
    </location>
</feature>
<keyword evidence="4 9" id="KW-0547">Nucleotide-binding</keyword>
<feature type="region of interest" description="Disordered" evidence="10">
    <location>
        <begin position="518"/>
        <end position="592"/>
    </location>
</feature>
<evidence type="ECO:0000256" key="4">
    <source>
        <dbReference type="ARBA" id="ARBA00022741"/>
    </source>
</evidence>
<accession>A0AAV4BNT0</accession>
<dbReference type="PANTHER" id="PTHR47634:SF9">
    <property type="entry name" value="PROTEIN KINASE DOMAIN-CONTAINING PROTEIN-RELATED"/>
    <property type="match status" value="1"/>
</dbReference>
<feature type="compositionally biased region" description="Acidic residues" evidence="10">
    <location>
        <begin position="568"/>
        <end position="577"/>
    </location>
</feature>
<feature type="binding site" evidence="9">
    <location>
        <position position="271"/>
    </location>
    <ligand>
        <name>ATP</name>
        <dbReference type="ChEBI" id="CHEBI:30616"/>
    </ligand>
</feature>
<dbReference type="AlphaFoldDB" id="A0AAV4BNT0"/>
<evidence type="ECO:0000256" key="7">
    <source>
        <dbReference type="ARBA" id="ARBA00047899"/>
    </source>
</evidence>
<dbReference type="GO" id="GO:0004674">
    <property type="term" value="F:protein serine/threonine kinase activity"/>
    <property type="evidence" value="ECO:0007669"/>
    <property type="project" value="UniProtKB-KW"/>
</dbReference>
<name>A0AAV4BNT0_9GAST</name>
<feature type="region of interest" description="Disordered" evidence="10">
    <location>
        <begin position="189"/>
        <end position="221"/>
    </location>
</feature>
<keyword evidence="2" id="KW-0723">Serine/threonine-protein kinase</keyword>
<keyword evidence="3" id="KW-0808">Transferase</keyword>
<dbReference type="GO" id="GO:0005737">
    <property type="term" value="C:cytoplasm"/>
    <property type="evidence" value="ECO:0007669"/>
    <property type="project" value="TreeGrafter"/>
</dbReference>
<evidence type="ECO:0000256" key="2">
    <source>
        <dbReference type="ARBA" id="ARBA00022527"/>
    </source>
</evidence>
<dbReference type="PROSITE" id="PS00107">
    <property type="entry name" value="PROTEIN_KINASE_ATP"/>
    <property type="match status" value="1"/>
</dbReference>
<dbReference type="InterPro" id="IPR051334">
    <property type="entry name" value="SRPK"/>
</dbReference>
<feature type="compositionally biased region" description="Polar residues" evidence="10">
    <location>
        <begin position="472"/>
        <end position="487"/>
    </location>
</feature>
<proteinExistence type="predicted"/>
<comment type="catalytic activity">
    <reaction evidence="8">
        <text>L-seryl-[protein] + ATP = O-phospho-L-seryl-[protein] + ADP + H(+)</text>
        <dbReference type="Rhea" id="RHEA:17989"/>
        <dbReference type="Rhea" id="RHEA-COMP:9863"/>
        <dbReference type="Rhea" id="RHEA-COMP:11604"/>
        <dbReference type="ChEBI" id="CHEBI:15378"/>
        <dbReference type="ChEBI" id="CHEBI:29999"/>
        <dbReference type="ChEBI" id="CHEBI:30616"/>
        <dbReference type="ChEBI" id="CHEBI:83421"/>
        <dbReference type="ChEBI" id="CHEBI:456216"/>
        <dbReference type="EC" id="2.7.11.1"/>
    </reaction>
</comment>
<evidence type="ECO:0000256" key="3">
    <source>
        <dbReference type="ARBA" id="ARBA00022679"/>
    </source>
</evidence>
<evidence type="ECO:0000256" key="6">
    <source>
        <dbReference type="ARBA" id="ARBA00022840"/>
    </source>
</evidence>
<dbReference type="FunFam" id="1.10.510.10:FF:000275">
    <property type="entry name" value="SRSF protein kinase 2 isoform X3"/>
    <property type="match status" value="1"/>
</dbReference>
<dbReference type="GO" id="GO:0005634">
    <property type="term" value="C:nucleus"/>
    <property type="evidence" value="ECO:0007669"/>
    <property type="project" value="TreeGrafter"/>
</dbReference>
<dbReference type="InterPro" id="IPR000719">
    <property type="entry name" value="Prot_kinase_dom"/>
</dbReference>
<keyword evidence="13" id="KW-1185">Reference proteome</keyword>
<dbReference type="Proteomes" id="UP000735302">
    <property type="component" value="Unassembled WGS sequence"/>
</dbReference>
<feature type="compositionally biased region" description="Polar residues" evidence="10">
    <location>
        <begin position="519"/>
        <end position="540"/>
    </location>
</feature>
<dbReference type="Pfam" id="PF00069">
    <property type="entry name" value="Pkinase"/>
    <property type="match status" value="2"/>
</dbReference>
<evidence type="ECO:0000313" key="12">
    <source>
        <dbReference type="EMBL" id="GFO21769.1"/>
    </source>
</evidence>
<comment type="catalytic activity">
    <reaction evidence="7">
        <text>L-threonyl-[protein] + ATP = O-phospho-L-threonyl-[protein] + ADP + H(+)</text>
        <dbReference type="Rhea" id="RHEA:46608"/>
        <dbReference type="Rhea" id="RHEA-COMP:11060"/>
        <dbReference type="Rhea" id="RHEA-COMP:11605"/>
        <dbReference type="ChEBI" id="CHEBI:15378"/>
        <dbReference type="ChEBI" id="CHEBI:30013"/>
        <dbReference type="ChEBI" id="CHEBI:30616"/>
        <dbReference type="ChEBI" id="CHEBI:61977"/>
        <dbReference type="ChEBI" id="CHEBI:456216"/>
        <dbReference type="EC" id="2.7.11.1"/>
    </reaction>
</comment>
<dbReference type="PROSITE" id="PS00108">
    <property type="entry name" value="PROTEIN_KINASE_ST"/>
    <property type="match status" value="1"/>
</dbReference>
<organism evidence="12 13">
    <name type="scientific">Plakobranchus ocellatus</name>
    <dbReference type="NCBI Taxonomy" id="259542"/>
    <lineage>
        <taxon>Eukaryota</taxon>
        <taxon>Metazoa</taxon>
        <taxon>Spiralia</taxon>
        <taxon>Lophotrochozoa</taxon>
        <taxon>Mollusca</taxon>
        <taxon>Gastropoda</taxon>
        <taxon>Heterobranchia</taxon>
        <taxon>Euthyneura</taxon>
        <taxon>Panpulmonata</taxon>
        <taxon>Sacoglossa</taxon>
        <taxon>Placobranchoidea</taxon>
        <taxon>Plakobranchidae</taxon>
        <taxon>Plakobranchus</taxon>
    </lineage>
</organism>
<dbReference type="FunFam" id="1.10.510.10:FF:000642">
    <property type="entry name" value="Serine/threonine-protein kinase srpk2"/>
    <property type="match status" value="1"/>
</dbReference>
<gene>
    <name evidence="12" type="ORF">PoB_004827400</name>
</gene>
<feature type="compositionally biased region" description="Basic residues" evidence="10">
    <location>
        <begin position="427"/>
        <end position="439"/>
    </location>
</feature>
<feature type="domain" description="Protein kinase" evidence="11">
    <location>
        <begin position="242"/>
        <end position="919"/>
    </location>
</feature>
<feature type="compositionally biased region" description="Acidic residues" evidence="10">
    <location>
        <begin position="200"/>
        <end position="220"/>
    </location>
</feature>
<feature type="region of interest" description="Disordered" evidence="10">
    <location>
        <begin position="1"/>
        <end position="22"/>
    </location>
</feature>
<dbReference type="GO" id="GO:0005524">
    <property type="term" value="F:ATP binding"/>
    <property type="evidence" value="ECO:0007669"/>
    <property type="project" value="UniProtKB-UniRule"/>
</dbReference>
<evidence type="ECO:0000256" key="5">
    <source>
        <dbReference type="ARBA" id="ARBA00022777"/>
    </source>
</evidence>
<dbReference type="InterPro" id="IPR008271">
    <property type="entry name" value="Ser/Thr_kinase_AS"/>
</dbReference>
<protein>
    <recommendedName>
        <fullName evidence="1">non-specific serine/threonine protein kinase</fullName>
        <ecNumber evidence="1">2.7.11.1</ecNumber>
    </recommendedName>
</protein>
<feature type="compositionally biased region" description="Polar residues" evidence="10">
    <location>
        <begin position="703"/>
        <end position="721"/>
    </location>
</feature>
<dbReference type="GO" id="GO:0050684">
    <property type="term" value="P:regulation of mRNA processing"/>
    <property type="evidence" value="ECO:0007669"/>
    <property type="project" value="TreeGrafter"/>
</dbReference>
<evidence type="ECO:0000256" key="9">
    <source>
        <dbReference type="PROSITE-ProRule" id="PRU10141"/>
    </source>
</evidence>
<dbReference type="EMBL" id="BLXT01005284">
    <property type="protein sequence ID" value="GFO21769.1"/>
    <property type="molecule type" value="Genomic_DNA"/>
</dbReference>
<dbReference type="PROSITE" id="PS50011">
    <property type="entry name" value="PROTEIN_KINASE_DOM"/>
    <property type="match status" value="1"/>
</dbReference>
<evidence type="ECO:0000256" key="1">
    <source>
        <dbReference type="ARBA" id="ARBA00012513"/>
    </source>
</evidence>
<dbReference type="SMART" id="SM00220">
    <property type="entry name" value="S_TKc"/>
    <property type="match status" value="1"/>
</dbReference>
<keyword evidence="6 9" id="KW-0067">ATP-binding</keyword>
<evidence type="ECO:0000259" key="11">
    <source>
        <dbReference type="PROSITE" id="PS50011"/>
    </source>
</evidence>
<reference evidence="12 13" key="1">
    <citation type="journal article" date="2021" name="Elife">
        <title>Chloroplast acquisition without the gene transfer in kleptoplastic sea slugs, Plakobranchus ocellatus.</title>
        <authorList>
            <person name="Maeda T."/>
            <person name="Takahashi S."/>
            <person name="Yoshida T."/>
            <person name="Shimamura S."/>
            <person name="Takaki Y."/>
            <person name="Nagai Y."/>
            <person name="Toyoda A."/>
            <person name="Suzuki Y."/>
            <person name="Arimoto A."/>
            <person name="Ishii H."/>
            <person name="Satoh N."/>
            <person name="Nishiyama T."/>
            <person name="Hasebe M."/>
            <person name="Maruyama T."/>
            <person name="Minagawa J."/>
            <person name="Obokata J."/>
            <person name="Shigenobu S."/>
        </authorList>
    </citation>
    <scope>NUCLEOTIDE SEQUENCE [LARGE SCALE GENOMIC DNA]</scope>
</reference>
<dbReference type="GO" id="GO:0000245">
    <property type="term" value="P:spliceosomal complex assembly"/>
    <property type="evidence" value="ECO:0007669"/>
    <property type="project" value="TreeGrafter"/>
</dbReference>
<dbReference type="Gene3D" id="3.30.200.20">
    <property type="entry name" value="Phosphorylase Kinase, domain 1"/>
    <property type="match status" value="1"/>
</dbReference>
<comment type="caution">
    <text evidence="12">The sequence shown here is derived from an EMBL/GenBank/DDBJ whole genome shotgun (WGS) entry which is preliminary data.</text>
</comment>
<dbReference type="InterPro" id="IPR011009">
    <property type="entry name" value="Kinase-like_dom_sf"/>
</dbReference>
<dbReference type="InterPro" id="IPR017441">
    <property type="entry name" value="Protein_kinase_ATP_BS"/>
</dbReference>
<evidence type="ECO:0000256" key="10">
    <source>
        <dbReference type="SAM" id="MobiDB-lite"/>
    </source>
</evidence>
<dbReference type="EC" id="2.7.11.1" evidence="1"/>
<feature type="region of interest" description="Disordered" evidence="10">
    <location>
        <begin position="410"/>
        <end position="443"/>
    </location>
</feature>
<evidence type="ECO:0000256" key="8">
    <source>
        <dbReference type="ARBA" id="ARBA00048679"/>
    </source>
</evidence>
<keyword evidence="5 12" id="KW-0418">Kinase</keyword>
<dbReference type="FunFam" id="3.30.200.20:FF:000163">
    <property type="entry name" value="SRSF protein kinase 2 isoform X1"/>
    <property type="match status" value="1"/>
</dbReference>
<dbReference type="Gene3D" id="1.10.510.10">
    <property type="entry name" value="Transferase(Phosphotransferase) domain 1"/>
    <property type="match status" value="2"/>
</dbReference>
<evidence type="ECO:0000313" key="13">
    <source>
        <dbReference type="Proteomes" id="UP000735302"/>
    </source>
</evidence>
<feature type="region of interest" description="Disordered" evidence="10">
    <location>
        <begin position="700"/>
        <end position="721"/>
    </location>
</feature>
<sequence length="922" mass="101635">MPSNQAQSHSAEDGRHRAGSSKHCRLCGDRTQFEDVSGEFSQPLSAESLISANMTSTESPAIPNVSGVNILKLSNSHCLPDRDKNANLDTLNSGFNCGGPNEGKTNLNSLYHGVSWDSFVEFREVDLLIDEDAASIDSDSNTSITRSPSAEVVEKEVVIVPRSASQNPRRNSRTNHGVAFRSASIPCLRTNDSKRNEPHYDEEEEEEEEILGSDDDEQEDPRDYCKGGYHPVKIGDLLNSRYHIVRKLGWGHFSTVWLSWDIQSKRFVALKVVKSAQHYTETAIDEIKLLKCVREADESDPYREKAVQLLDDFKISGVNGTHVCMVFEVLGNNLLKLIIRSNYQGIPLHNVKLIIKQVLEGLDYLHTKCKIIHTDIKPENILMCVDEAHIRKLAADAIEFQRMGLKLPGSAVSTAPKEKPQDFSKMSKNKKKKMKKKQKKQEQLIQIQLQQLEELDRKKGSEQAATDCSDHIVSSPSASSLQRMDSENNATAQEIPTNGVGGAGDQPLKLVNGLHLENANGSENHNVSSEKPSSDQIPESQDSKTKDPKKGLNRNHLENSSNNSVNNDGDECDEGEQENNPSNLNKSSSSDSHAAAIARLNVTGDSSPVDQTDNTAVLSSVGNLPSMPNTTSNAVVSPSEPLCNGHGQQEASGRHYSTGDEETATSEATQEIDSPDSPDPQTFEGTKLVASPVLEEVAGEGGQTNNEQCGNSNPRLVNSGSLECYDGEVEDMQTDGMPDEGASSHKPDPVHEICDVFPVKIADLGNACWTYHQFTEDIQTRQYRCLEVLIGAGYGTPADIWSTACMAFELATGDYLFEPHSGEDYTRDEDHLAHIIELVGPIPRNIALCGKYSREFFNRRGELRHISKLKPWGLVDVLTEKYEWSEKDAGDFSDFLLPMLAFAPNERATAAECLKHPWLQGL</sequence>
<dbReference type="PANTHER" id="PTHR47634">
    <property type="entry name" value="PROTEIN KINASE DOMAIN-CONTAINING PROTEIN-RELATED"/>
    <property type="match status" value="1"/>
</dbReference>
<dbReference type="SUPFAM" id="SSF56112">
    <property type="entry name" value="Protein kinase-like (PK-like)"/>
    <property type="match status" value="1"/>
</dbReference>
<feature type="region of interest" description="Disordered" evidence="10">
    <location>
        <begin position="619"/>
        <end position="684"/>
    </location>
</feature>
<feature type="region of interest" description="Disordered" evidence="10">
    <location>
        <begin position="456"/>
        <end position="487"/>
    </location>
</feature>
<feature type="compositionally biased region" description="Low complexity" evidence="10">
    <location>
        <begin position="579"/>
        <end position="592"/>
    </location>
</feature>
<feature type="compositionally biased region" description="Polar residues" evidence="10">
    <location>
        <begin position="619"/>
        <end position="636"/>
    </location>
</feature>